<feature type="region of interest" description="Disordered" evidence="1">
    <location>
        <begin position="1"/>
        <end position="43"/>
    </location>
</feature>
<reference evidence="2 3" key="1">
    <citation type="submission" date="2021-06" db="EMBL/GenBank/DDBJ databases">
        <authorList>
            <person name="Palmer J.M."/>
        </authorList>
    </citation>
    <scope>NUCLEOTIDE SEQUENCE [LARGE SCALE GENOMIC DNA]</scope>
    <source>
        <strain evidence="2 3">MEX-2019</strain>
        <tissue evidence="2">Muscle</tissue>
    </source>
</reference>
<proteinExistence type="predicted"/>
<evidence type="ECO:0000313" key="2">
    <source>
        <dbReference type="EMBL" id="KAK5598810.1"/>
    </source>
</evidence>
<feature type="region of interest" description="Disordered" evidence="1">
    <location>
        <begin position="161"/>
        <end position="191"/>
    </location>
</feature>
<accession>A0AAV9QST1</accession>
<name>A0AAV9QST1_9TELE</name>
<dbReference type="AlphaFoldDB" id="A0AAV9QST1"/>
<dbReference type="Proteomes" id="UP001311232">
    <property type="component" value="Unassembled WGS sequence"/>
</dbReference>
<feature type="compositionally biased region" description="Pro residues" evidence="1">
    <location>
        <begin position="181"/>
        <end position="191"/>
    </location>
</feature>
<feature type="compositionally biased region" description="Low complexity" evidence="1">
    <location>
        <begin position="161"/>
        <end position="170"/>
    </location>
</feature>
<dbReference type="EMBL" id="JAHHUM010003003">
    <property type="protein sequence ID" value="KAK5598810.1"/>
    <property type="molecule type" value="Genomic_DNA"/>
</dbReference>
<evidence type="ECO:0000313" key="3">
    <source>
        <dbReference type="Proteomes" id="UP001311232"/>
    </source>
</evidence>
<organism evidence="2 3">
    <name type="scientific">Crenichthys baileyi</name>
    <name type="common">White River springfish</name>
    <dbReference type="NCBI Taxonomy" id="28760"/>
    <lineage>
        <taxon>Eukaryota</taxon>
        <taxon>Metazoa</taxon>
        <taxon>Chordata</taxon>
        <taxon>Craniata</taxon>
        <taxon>Vertebrata</taxon>
        <taxon>Euteleostomi</taxon>
        <taxon>Actinopterygii</taxon>
        <taxon>Neopterygii</taxon>
        <taxon>Teleostei</taxon>
        <taxon>Neoteleostei</taxon>
        <taxon>Acanthomorphata</taxon>
        <taxon>Ovalentaria</taxon>
        <taxon>Atherinomorphae</taxon>
        <taxon>Cyprinodontiformes</taxon>
        <taxon>Goodeidae</taxon>
        <taxon>Crenichthys</taxon>
    </lineage>
</organism>
<keyword evidence="3" id="KW-1185">Reference proteome</keyword>
<evidence type="ECO:0000256" key="1">
    <source>
        <dbReference type="SAM" id="MobiDB-lite"/>
    </source>
</evidence>
<comment type="caution">
    <text evidence="2">The sequence shown here is derived from an EMBL/GenBank/DDBJ whole genome shotgun (WGS) entry which is preliminary data.</text>
</comment>
<protein>
    <submittedName>
        <fullName evidence="2">Uncharacterized protein</fullName>
    </submittedName>
</protein>
<sequence length="191" mass="20057">MSDDFSGPGHLADAGPPPRPSTLTRRSLRLAPYPVPPSPTSQLQEAGICPARLACRTPSTPRLSFSSTSTLTASRFFKKASQKVRSSSSQTSTRSFNLLASSCCHSRSTLPRTGSFHLPYASSRFVLFFSSDTASFLCFPINGPPGINLLAHSTSQNFSSSAATSALSPPAGLPRVLGAVPHPPPPSLQSG</sequence>
<gene>
    <name evidence="2" type="ORF">CRENBAI_004038</name>
</gene>